<organism evidence="12 13">
    <name type="scientific">Candida boidinii</name>
    <name type="common">Yeast</name>
    <dbReference type="NCBI Taxonomy" id="5477"/>
    <lineage>
        <taxon>Eukaryota</taxon>
        <taxon>Fungi</taxon>
        <taxon>Dikarya</taxon>
        <taxon>Ascomycota</taxon>
        <taxon>Saccharomycotina</taxon>
        <taxon>Pichiomycetes</taxon>
        <taxon>Pichiales</taxon>
        <taxon>Pichiaceae</taxon>
        <taxon>Ogataea</taxon>
        <taxon>Ogataea/Candida clade</taxon>
    </lineage>
</organism>
<reference evidence="12" key="1">
    <citation type="submission" date="2023-04" db="EMBL/GenBank/DDBJ databases">
        <title>Candida boidinii NBRC 10035.</title>
        <authorList>
            <person name="Ichikawa N."/>
            <person name="Sato H."/>
            <person name="Tonouchi N."/>
        </authorList>
    </citation>
    <scope>NUCLEOTIDE SEQUENCE</scope>
    <source>
        <strain evidence="12">NBRC 10035</strain>
    </source>
</reference>
<dbReference type="EC" id="2.4.1.-" evidence="10"/>
<dbReference type="GO" id="GO:0006487">
    <property type="term" value="P:protein N-linked glycosylation"/>
    <property type="evidence" value="ECO:0007669"/>
    <property type="project" value="TreeGrafter"/>
</dbReference>
<feature type="transmembrane region" description="Helical" evidence="10">
    <location>
        <begin position="245"/>
        <end position="266"/>
    </location>
</feature>
<comment type="subcellular location">
    <subcellularLocation>
        <location evidence="1 10">Endoplasmic reticulum membrane</location>
        <topology evidence="1 10">Multi-pass membrane protein</topology>
    </subcellularLocation>
</comment>
<feature type="transmembrane region" description="Helical" evidence="10">
    <location>
        <begin position="191"/>
        <end position="214"/>
    </location>
</feature>
<dbReference type="PANTHER" id="PTHR22760">
    <property type="entry name" value="GLYCOSYLTRANSFERASE"/>
    <property type="match status" value="1"/>
</dbReference>
<evidence type="ECO:0000256" key="1">
    <source>
        <dbReference type="ARBA" id="ARBA00004477"/>
    </source>
</evidence>
<keyword evidence="7 10" id="KW-0256">Endoplasmic reticulum</keyword>
<accession>A0A9W6T462</accession>
<dbReference type="Proteomes" id="UP001165120">
    <property type="component" value="Unassembled WGS sequence"/>
</dbReference>
<keyword evidence="5" id="KW-0808">Transferase</keyword>
<evidence type="ECO:0000256" key="2">
    <source>
        <dbReference type="ARBA" id="ARBA00004922"/>
    </source>
</evidence>
<sequence>MSHASISLLPSSLCLILGMLSTSSIARFMRHNHLYKIASKKLKTVEIEEKDTKDKSKTLLPQLRYLLDQLSVAMNQDFAFATLFYALSGVLSWPFCLVLPSTFYLYSVLQVLIKREFFTITLYFVVGIASVGFVGLMMAEVDWIFYQNMGFVPWNIVSYNVLNASSDAGPDIFGVEDITYYIKNLLLNFNISLPFALLGLVIPFLNPILGLNVYKIDSFDLLTFLSPIFIWCGVFFSQAHKEERFLYPVYHLINISASISIVYFTSFFKSSNFFVIKLYNFLLKSVIIIAYATISISRILSLLINYSAPLRVFNKLSAIDTDAIYNTENVCLGREWYHYPSSFFLDDNMRLKFVESGFRGMLPGDFKEYPENTWANKIRSTSSNTTIEFNNKNIYNPDTVVDFNVCDYYIDIVSEVNTDMGEIALFAKGDNEIITTDVNWEVVYCDSFINSDESSGISKILYLPSNILEFLPYQIKELIPVEYHSLFINDVKYYDYCLAKKKN</sequence>
<evidence type="ECO:0000256" key="4">
    <source>
        <dbReference type="ARBA" id="ARBA00022676"/>
    </source>
</evidence>
<proteinExistence type="inferred from homology"/>
<dbReference type="Pfam" id="PF03901">
    <property type="entry name" value="Glyco_transf_22"/>
    <property type="match status" value="1"/>
</dbReference>
<evidence type="ECO:0000256" key="5">
    <source>
        <dbReference type="ARBA" id="ARBA00022679"/>
    </source>
</evidence>
<feature type="transmembrane region" description="Helical" evidence="10">
    <location>
        <begin position="278"/>
        <end position="304"/>
    </location>
</feature>
<keyword evidence="4 10" id="KW-0328">Glycosyltransferase</keyword>
<evidence type="ECO:0000256" key="3">
    <source>
        <dbReference type="ARBA" id="ARBA00007063"/>
    </source>
</evidence>
<keyword evidence="8 10" id="KW-1133">Transmembrane helix</keyword>
<feature type="transmembrane region" description="Helical" evidence="10">
    <location>
        <begin position="221"/>
        <end position="239"/>
    </location>
</feature>
<feature type="chain" id="PRO_5040892458" description="Mannosyltransferase" evidence="11">
    <location>
        <begin position="27"/>
        <end position="503"/>
    </location>
</feature>
<dbReference type="InterPro" id="IPR005599">
    <property type="entry name" value="GPI_mannosylTrfase"/>
</dbReference>
<evidence type="ECO:0000256" key="8">
    <source>
        <dbReference type="ARBA" id="ARBA00022989"/>
    </source>
</evidence>
<gene>
    <name evidence="12" type="ORF">Cboi02_000426600</name>
</gene>
<dbReference type="AlphaFoldDB" id="A0A9W6T462"/>
<dbReference type="PANTHER" id="PTHR22760:SF2">
    <property type="entry name" value="ALPHA-1,2-MANNOSYLTRANSFERASE ALG9"/>
    <property type="match status" value="1"/>
</dbReference>
<evidence type="ECO:0000256" key="6">
    <source>
        <dbReference type="ARBA" id="ARBA00022692"/>
    </source>
</evidence>
<evidence type="ECO:0000256" key="9">
    <source>
        <dbReference type="ARBA" id="ARBA00023136"/>
    </source>
</evidence>
<dbReference type="GO" id="GO:0005789">
    <property type="term" value="C:endoplasmic reticulum membrane"/>
    <property type="evidence" value="ECO:0007669"/>
    <property type="project" value="UniProtKB-SubCell"/>
</dbReference>
<comment type="similarity">
    <text evidence="3 10">Belongs to the glycosyltransferase 22 family.</text>
</comment>
<keyword evidence="9 10" id="KW-0472">Membrane</keyword>
<evidence type="ECO:0000256" key="11">
    <source>
        <dbReference type="SAM" id="SignalP"/>
    </source>
</evidence>
<evidence type="ECO:0000256" key="10">
    <source>
        <dbReference type="RuleBase" id="RU363075"/>
    </source>
</evidence>
<comment type="pathway">
    <text evidence="2">Protein modification; protein glycosylation.</text>
</comment>
<protein>
    <recommendedName>
        <fullName evidence="10">Mannosyltransferase</fullName>
        <ecNumber evidence="10">2.4.1.-</ecNumber>
    </recommendedName>
</protein>
<feature type="transmembrane region" description="Helical" evidence="10">
    <location>
        <begin position="117"/>
        <end position="139"/>
    </location>
</feature>
<feature type="signal peptide" evidence="11">
    <location>
        <begin position="1"/>
        <end position="26"/>
    </location>
</feature>
<name>A0A9W6T462_CANBO</name>
<feature type="transmembrane region" description="Helical" evidence="10">
    <location>
        <begin position="78"/>
        <end position="105"/>
    </location>
</feature>
<evidence type="ECO:0000256" key="7">
    <source>
        <dbReference type="ARBA" id="ARBA00022824"/>
    </source>
</evidence>
<evidence type="ECO:0000313" key="13">
    <source>
        <dbReference type="Proteomes" id="UP001165120"/>
    </source>
</evidence>
<dbReference type="EMBL" id="BSXN01001671">
    <property type="protein sequence ID" value="GME74036.1"/>
    <property type="molecule type" value="Genomic_DNA"/>
</dbReference>
<evidence type="ECO:0000313" key="12">
    <source>
        <dbReference type="EMBL" id="GME74036.1"/>
    </source>
</evidence>
<keyword evidence="6 10" id="KW-0812">Transmembrane</keyword>
<comment type="caution">
    <text evidence="12">The sequence shown here is derived from an EMBL/GenBank/DDBJ whole genome shotgun (WGS) entry which is preliminary data.</text>
</comment>
<dbReference type="GO" id="GO:0000026">
    <property type="term" value="F:alpha-1,2-mannosyltransferase activity"/>
    <property type="evidence" value="ECO:0007669"/>
    <property type="project" value="TreeGrafter"/>
</dbReference>
<keyword evidence="11" id="KW-0732">Signal</keyword>
<keyword evidence="13" id="KW-1185">Reference proteome</keyword>